<feature type="transmembrane region" description="Helical" evidence="10">
    <location>
        <begin position="321"/>
        <end position="343"/>
    </location>
</feature>
<dbReference type="InterPro" id="IPR003594">
    <property type="entry name" value="HATPase_dom"/>
</dbReference>
<feature type="coiled-coil region" evidence="9">
    <location>
        <begin position="388"/>
        <end position="422"/>
    </location>
</feature>
<evidence type="ECO:0000256" key="10">
    <source>
        <dbReference type="SAM" id="Phobius"/>
    </source>
</evidence>
<keyword evidence="5" id="KW-0808">Transferase</keyword>
<dbReference type="CDD" id="cd06225">
    <property type="entry name" value="HAMP"/>
    <property type="match status" value="1"/>
</dbReference>
<keyword evidence="7 12" id="KW-0418">Kinase</keyword>
<feature type="transmembrane region" description="Helical" evidence="10">
    <location>
        <begin position="20"/>
        <end position="37"/>
    </location>
</feature>
<keyword evidence="10" id="KW-0472">Membrane</keyword>
<dbReference type="AlphaFoldDB" id="A0A4Q0XXU6"/>
<dbReference type="SUPFAM" id="SSF158472">
    <property type="entry name" value="HAMP domain-like"/>
    <property type="match status" value="1"/>
</dbReference>
<dbReference type="PANTHER" id="PTHR41523">
    <property type="entry name" value="TWO-COMPONENT SYSTEM SENSOR PROTEIN"/>
    <property type="match status" value="1"/>
</dbReference>
<dbReference type="GO" id="GO:0005524">
    <property type="term" value="F:ATP binding"/>
    <property type="evidence" value="ECO:0007669"/>
    <property type="project" value="UniProtKB-KW"/>
</dbReference>
<dbReference type="GO" id="GO:0016020">
    <property type="term" value="C:membrane"/>
    <property type="evidence" value="ECO:0007669"/>
    <property type="project" value="UniProtKB-SubCell"/>
</dbReference>
<gene>
    <name evidence="12" type="ORF">CRV06_09870</name>
</gene>
<dbReference type="GO" id="GO:0007165">
    <property type="term" value="P:signal transduction"/>
    <property type="evidence" value="ECO:0007669"/>
    <property type="project" value="InterPro"/>
</dbReference>
<dbReference type="GO" id="GO:0004673">
    <property type="term" value="F:protein histidine kinase activity"/>
    <property type="evidence" value="ECO:0007669"/>
    <property type="project" value="UniProtKB-EC"/>
</dbReference>
<evidence type="ECO:0000256" key="4">
    <source>
        <dbReference type="ARBA" id="ARBA00022553"/>
    </source>
</evidence>
<keyword evidence="8" id="KW-0067">ATP-binding</keyword>
<keyword evidence="9" id="KW-0175">Coiled coil</keyword>
<dbReference type="SUPFAM" id="SSF55874">
    <property type="entry name" value="ATPase domain of HSP90 chaperone/DNA topoisomerase II/histidine kinase"/>
    <property type="match status" value="1"/>
</dbReference>
<evidence type="ECO:0000256" key="7">
    <source>
        <dbReference type="ARBA" id="ARBA00022777"/>
    </source>
</evidence>
<protein>
    <recommendedName>
        <fullName evidence="3">histidine kinase</fullName>
        <ecNumber evidence="3">2.7.13.3</ecNumber>
    </recommendedName>
</protein>
<comment type="catalytic activity">
    <reaction evidence="1">
        <text>ATP + protein L-histidine = ADP + protein N-phospho-L-histidine.</text>
        <dbReference type="EC" id="2.7.13.3"/>
    </reaction>
</comment>
<dbReference type="PANTHER" id="PTHR41523:SF8">
    <property type="entry name" value="ETHYLENE RESPONSE SENSOR PROTEIN"/>
    <property type="match status" value="1"/>
</dbReference>
<dbReference type="EMBL" id="PDKO01000008">
    <property type="protein sequence ID" value="RXJ62437.1"/>
    <property type="molecule type" value="Genomic_DNA"/>
</dbReference>
<evidence type="ECO:0000256" key="5">
    <source>
        <dbReference type="ARBA" id="ARBA00022679"/>
    </source>
</evidence>
<dbReference type="Gene3D" id="6.10.340.10">
    <property type="match status" value="1"/>
</dbReference>
<comment type="subcellular location">
    <subcellularLocation>
        <location evidence="2">Membrane</location>
    </subcellularLocation>
</comment>
<keyword evidence="4" id="KW-0597">Phosphoprotein</keyword>
<keyword evidence="13" id="KW-1185">Reference proteome</keyword>
<accession>A0A4Q0XXU6</accession>
<reference evidence="12 13" key="1">
    <citation type="submission" date="2017-10" db="EMBL/GenBank/DDBJ databases">
        <title>Genomics of the genus Arcobacter.</title>
        <authorList>
            <person name="Perez-Cataluna A."/>
            <person name="Figueras M.J."/>
        </authorList>
    </citation>
    <scope>NUCLEOTIDE SEQUENCE [LARGE SCALE GENOMIC DNA]</scope>
    <source>
        <strain evidence="12 13">DSM 24636</strain>
    </source>
</reference>
<evidence type="ECO:0000313" key="13">
    <source>
        <dbReference type="Proteomes" id="UP000290191"/>
    </source>
</evidence>
<dbReference type="OrthoDB" id="5342753at2"/>
<keyword evidence="6" id="KW-0547">Nucleotide-binding</keyword>
<dbReference type="SMART" id="SM00387">
    <property type="entry name" value="HATPase_c"/>
    <property type="match status" value="1"/>
</dbReference>
<sequence length="617" mass="71952">MKNFLKIFNINQYSFSTKVFLSFLIFIFIFMLIKTSLSIPKLEKRALENEVEYITKSLLLLQEQIKIIGKSLKMQKELEIKLSKEKIENEIKTLALINKSSKEDIAKFLEKSKLAKQCSYELSSNNFNIKKANKEDYFSFNNKNILNQWQKYEVLADNKKDYKAKPYYFYNYKIKDILLSIACSSRELNPGHMPFEMSLKKHIHTDLIIDSNLFTTKTAFVWINPALDKNDESPLYEKDEAERKNKYNVSMLSNTRDIPIGNLSVKEVFEVSKKKKPIVHKIEKKEVLTWIINLSNNPKRPFFIIHTIDKKEIENKNRAKVLFLLPESLIAIGISFILLLLLFRRILKNINTLTKTALLVNEGKKNIRSNVRGEDDIGILGKSFDSMLDLLEKSIETLDKKVQEKTKEISKSLEEKEILLKEIHHRVKNNLALTISFIELQEDEIEDEKVRKVLIDIQERIYTMELLHRKLYESTSLNKIPFKDYITDLINTISRTYDTKNKALVDIDMRNLELDIQAAMSCGLILNELITNAFKYAFKDNKNPKISIKFSKNKNELSIVVKDNGKGFPKSYEEVSKNSLGLKLVNTIVTHQLFGKLFYTYENGAKFIIEGRLKDKE</sequence>
<dbReference type="STRING" id="877500.GCA_000935065_01104"/>
<evidence type="ECO:0000256" key="8">
    <source>
        <dbReference type="ARBA" id="ARBA00022840"/>
    </source>
</evidence>
<keyword evidence="10" id="KW-1133">Transmembrane helix</keyword>
<evidence type="ECO:0000256" key="1">
    <source>
        <dbReference type="ARBA" id="ARBA00000085"/>
    </source>
</evidence>
<dbReference type="EC" id="2.7.13.3" evidence="3"/>
<dbReference type="InterPro" id="IPR036890">
    <property type="entry name" value="HATPase_C_sf"/>
</dbReference>
<comment type="caution">
    <text evidence="12">The sequence shown here is derived from an EMBL/GenBank/DDBJ whole genome shotgun (WGS) entry which is preliminary data.</text>
</comment>
<dbReference type="Gene3D" id="3.30.565.10">
    <property type="entry name" value="Histidine kinase-like ATPase, C-terminal domain"/>
    <property type="match status" value="1"/>
</dbReference>
<organism evidence="12 13">
    <name type="scientific">Halarcobacter anaerophilus</name>
    <dbReference type="NCBI Taxonomy" id="877500"/>
    <lineage>
        <taxon>Bacteria</taxon>
        <taxon>Pseudomonadati</taxon>
        <taxon>Campylobacterota</taxon>
        <taxon>Epsilonproteobacteria</taxon>
        <taxon>Campylobacterales</taxon>
        <taxon>Arcobacteraceae</taxon>
        <taxon>Halarcobacter</taxon>
    </lineage>
</organism>
<dbReference type="Proteomes" id="UP000290191">
    <property type="component" value="Unassembled WGS sequence"/>
</dbReference>
<dbReference type="Pfam" id="PF07568">
    <property type="entry name" value="HisKA_2"/>
    <property type="match status" value="1"/>
</dbReference>
<dbReference type="InterPro" id="IPR003660">
    <property type="entry name" value="HAMP_dom"/>
</dbReference>
<evidence type="ECO:0000256" key="6">
    <source>
        <dbReference type="ARBA" id="ARBA00022741"/>
    </source>
</evidence>
<evidence type="ECO:0000256" key="9">
    <source>
        <dbReference type="SAM" id="Coils"/>
    </source>
</evidence>
<dbReference type="Pfam" id="PF02518">
    <property type="entry name" value="HATPase_c"/>
    <property type="match status" value="1"/>
</dbReference>
<dbReference type="Gene3D" id="3.30.450.20">
    <property type="entry name" value="PAS domain"/>
    <property type="match status" value="1"/>
</dbReference>
<name>A0A4Q0XXU6_9BACT</name>
<dbReference type="SMART" id="SM00304">
    <property type="entry name" value="HAMP"/>
    <property type="match status" value="1"/>
</dbReference>
<proteinExistence type="predicted"/>
<evidence type="ECO:0000256" key="2">
    <source>
        <dbReference type="ARBA" id="ARBA00004370"/>
    </source>
</evidence>
<evidence type="ECO:0000259" key="11">
    <source>
        <dbReference type="PROSITE" id="PS50885"/>
    </source>
</evidence>
<feature type="domain" description="HAMP" evidence="11">
    <location>
        <begin position="344"/>
        <end position="396"/>
    </location>
</feature>
<dbReference type="PROSITE" id="PS50885">
    <property type="entry name" value="HAMP"/>
    <property type="match status" value="1"/>
</dbReference>
<dbReference type="InterPro" id="IPR011495">
    <property type="entry name" value="Sig_transdc_His_kin_sub2_dim/P"/>
</dbReference>
<dbReference type="RefSeq" id="WP_129082348.1">
    <property type="nucleotide sequence ID" value="NZ_CP041070.1"/>
</dbReference>
<keyword evidence="10" id="KW-0812">Transmembrane</keyword>
<evidence type="ECO:0000256" key="3">
    <source>
        <dbReference type="ARBA" id="ARBA00012438"/>
    </source>
</evidence>
<evidence type="ECO:0000313" key="12">
    <source>
        <dbReference type="EMBL" id="RXJ62437.1"/>
    </source>
</evidence>